<proteinExistence type="predicted"/>
<keyword evidence="1" id="KW-0812">Transmembrane</keyword>
<dbReference type="Pfam" id="PF13127">
    <property type="entry name" value="DUF3955"/>
    <property type="match status" value="1"/>
</dbReference>
<dbReference type="EMBL" id="CP015231">
    <property type="protein sequence ID" value="ANP42383.1"/>
    <property type="molecule type" value="Genomic_DNA"/>
</dbReference>
<reference evidence="3 4" key="1">
    <citation type="journal article" date="2016" name="ISME J.">
        <title>Global occurrence and heterogeneity of the Roseobacter-clade species Ruegeria mobilis.</title>
        <authorList>
            <person name="Sonnenschein E."/>
            <person name="Gram L."/>
        </authorList>
    </citation>
    <scope>NUCLEOTIDE SEQUENCE [LARGE SCALE GENOMIC DNA]</scope>
    <source>
        <strain evidence="3 4">F1926</strain>
        <plasmid evidence="3 4">unnamed1</plasmid>
    </source>
</reference>
<name>A0A1B1A759_9RHOB</name>
<evidence type="ECO:0000313" key="4">
    <source>
        <dbReference type="Proteomes" id="UP000013243"/>
    </source>
</evidence>
<organism evidence="3 4">
    <name type="scientific">Tritonibacter mobilis F1926</name>
    <dbReference type="NCBI Taxonomy" id="1265309"/>
    <lineage>
        <taxon>Bacteria</taxon>
        <taxon>Pseudomonadati</taxon>
        <taxon>Pseudomonadota</taxon>
        <taxon>Alphaproteobacteria</taxon>
        <taxon>Rhodobacterales</taxon>
        <taxon>Paracoccaceae</taxon>
        <taxon>Tritonibacter</taxon>
    </lineage>
</organism>
<geneLocation type="plasmid" evidence="3 4">
    <name>unnamed1</name>
</geneLocation>
<dbReference type="KEGG" id="rmb:K529_016525"/>
<keyword evidence="1" id="KW-1133">Transmembrane helix</keyword>
<accession>A0A1B1A759</accession>
<keyword evidence="3" id="KW-0614">Plasmid</keyword>
<evidence type="ECO:0000313" key="3">
    <source>
        <dbReference type="EMBL" id="ANP42383.1"/>
    </source>
</evidence>
<evidence type="ECO:0000256" key="1">
    <source>
        <dbReference type="SAM" id="Phobius"/>
    </source>
</evidence>
<protein>
    <recommendedName>
        <fullName evidence="2">DUF3955 domain-containing protein</fullName>
    </recommendedName>
</protein>
<dbReference type="Proteomes" id="UP000013243">
    <property type="component" value="Plasmid unnamed1"/>
</dbReference>
<dbReference type="AlphaFoldDB" id="A0A1B1A759"/>
<gene>
    <name evidence="3" type="ORF">K529_016525</name>
</gene>
<feature type="transmembrane region" description="Helical" evidence="1">
    <location>
        <begin position="21"/>
        <end position="40"/>
    </location>
</feature>
<sequence length="88" mass="9867">MRKHRSIYAPKNTRKEASHMLTKLQLTGLIGAIAGLVFLLLERLFYGDLDENGVLQESFFLPLGFLLLIAGILLFAIGTVKRMLAHKI</sequence>
<feature type="transmembrane region" description="Helical" evidence="1">
    <location>
        <begin position="60"/>
        <end position="80"/>
    </location>
</feature>
<dbReference type="InterPro" id="IPR025016">
    <property type="entry name" value="DUF3955"/>
</dbReference>
<keyword evidence="1" id="KW-0472">Membrane</keyword>
<evidence type="ECO:0000259" key="2">
    <source>
        <dbReference type="Pfam" id="PF13127"/>
    </source>
</evidence>
<feature type="domain" description="DUF3955" evidence="2">
    <location>
        <begin position="28"/>
        <end position="81"/>
    </location>
</feature>